<evidence type="ECO:0000313" key="1">
    <source>
        <dbReference type="EMBL" id="CAH2063323.1"/>
    </source>
</evidence>
<dbReference type="Proteomes" id="UP000837857">
    <property type="component" value="Chromosome 3"/>
</dbReference>
<keyword evidence="2" id="KW-1185">Reference proteome</keyword>
<accession>A0ABN8IPU2</accession>
<name>A0ABN8IPU2_9NEOP</name>
<reference evidence="1" key="1">
    <citation type="submission" date="2022-03" db="EMBL/GenBank/DDBJ databases">
        <authorList>
            <person name="Martin H S."/>
        </authorList>
    </citation>
    <scope>NUCLEOTIDE SEQUENCE</scope>
</reference>
<gene>
    <name evidence="1" type="ORF">IPOD504_LOCUS12469</name>
</gene>
<proteinExistence type="predicted"/>
<sequence length="136" mass="15431">MILDILNTLKESRGSDFVTGGHIVTHHQRGDIILCNNQDGSAAPVGNTFDNKHFGLIKTPPDDKIWIALIIAGRNVLIRNTQIPTGPFECKLKELRVLGYHAELVLWDKFFECKTKEAKLAYLNHLIQQAVERERK</sequence>
<dbReference type="EMBL" id="OW152815">
    <property type="protein sequence ID" value="CAH2063323.1"/>
    <property type="molecule type" value="Genomic_DNA"/>
</dbReference>
<feature type="non-terminal residue" evidence="1">
    <location>
        <position position="1"/>
    </location>
</feature>
<evidence type="ECO:0000313" key="2">
    <source>
        <dbReference type="Proteomes" id="UP000837857"/>
    </source>
</evidence>
<evidence type="ECO:0008006" key="3">
    <source>
        <dbReference type="Google" id="ProtNLM"/>
    </source>
</evidence>
<organism evidence="1 2">
    <name type="scientific">Iphiclides podalirius</name>
    <name type="common">scarce swallowtail</name>
    <dbReference type="NCBI Taxonomy" id="110791"/>
    <lineage>
        <taxon>Eukaryota</taxon>
        <taxon>Metazoa</taxon>
        <taxon>Ecdysozoa</taxon>
        <taxon>Arthropoda</taxon>
        <taxon>Hexapoda</taxon>
        <taxon>Insecta</taxon>
        <taxon>Pterygota</taxon>
        <taxon>Neoptera</taxon>
        <taxon>Endopterygota</taxon>
        <taxon>Lepidoptera</taxon>
        <taxon>Glossata</taxon>
        <taxon>Ditrysia</taxon>
        <taxon>Papilionoidea</taxon>
        <taxon>Papilionidae</taxon>
        <taxon>Papilioninae</taxon>
        <taxon>Iphiclides</taxon>
    </lineage>
</organism>
<protein>
    <recommendedName>
        <fullName evidence="3">LAGLIDADG homing endonuclease</fullName>
    </recommendedName>
</protein>